<reference evidence="1 2" key="1">
    <citation type="submission" date="2019-06" db="EMBL/GenBank/DDBJ databases">
        <authorList>
            <person name="Srinivasan S."/>
        </authorList>
    </citation>
    <scope>NUCLEOTIDE SEQUENCE [LARGE SCALE GENOMIC DNA]</scope>
    <source>
        <strain evidence="1 2">17J68-5</strain>
    </source>
</reference>
<dbReference type="OrthoDB" id="570928at2"/>
<accession>A0A5B7ZXH0</accession>
<organism evidence="1 2">
    <name type="scientific">Hymenobacter jejuensis</name>
    <dbReference type="NCBI Taxonomy" id="2502781"/>
    <lineage>
        <taxon>Bacteria</taxon>
        <taxon>Pseudomonadati</taxon>
        <taxon>Bacteroidota</taxon>
        <taxon>Cytophagia</taxon>
        <taxon>Cytophagales</taxon>
        <taxon>Hymenobacteraceae</taxon>
        <taxon>Hymenobacter</taxon>
    </lineage>
</organism>
<name>A0A5B7ZXH0_9BACT</name>
<dbReference type="AlphaFoldDB" id="A0A5B7ZXH0"/>
<sequence>MPISSPLASLYSVLQNIRTNAETNAALLRKNEAATRAALIDPILRTLGWDTTDIRMVEPEKTINTAWRADYALHNSEGKIELLVEAKCLGSDLEKFSVVQQLLSYAFGFGVQKILITDGLNWHFYSEFNPGNQHYGASFNLLQDDLVVCALHLIQWLDAAHSGHGVFAPNNEQISYTHSVTLETPRRVETKNVISSEPKMPNSHFVELDRVHTLQLQPNQKPTQLRLPDGTVKAIKSWKDILIEACEHLIKQNPTISLPFPDKAGKKTALLSWQKPPQGISSHSLSLQNKPIFVYTNYSASACLANALYVFSKMSASAQQVAPAVAF</sequence>
<gene>
    <name evidence="1" type="ORF">FHG12_05975</name>
</gene>
<evidence type="ECO:0000313" key="2">
    <source>
        <dbReference type="Proteomes" id="UP000305398"/>
    </source>
</evidence>
<dbReference type="RefSeq" id="WP_139514860.1">
    <property type="nucleotide sequence ID" value="NZ_CP040896.1"/>
</dbReference>
<dbReference type="Proteomes" id="UP000305398">
    <property type="component" value="Chromosome"/>
</dbReference>
<proteinExistence type="predicted"/>
<dbReference type="Gene3D" id="3.90.1570.30">
    <property type="match status" value="1"/>
</dbReference>
<protein>
    <submittedName>
        <fullName evidence="1">Uncharacterized protein</fullName>
    </submittedName>
</protein>
<keyword evidence="2" id="KW-1185">Reference proteome</keyword>
<evidence type="ECO:0000313" key="1">
    <source>
        <dbReference type="EMBL" id="QDA59680.1"/>
    </source>
</evidence>
<dbReference type="KEGG" id="hyj:FHG12_05975"/>
<dbReference type="EMBL" id="CP040896">
    <property type="protein sequence ID" value="QDA59680.1"/>
    <property type="molecule type" value="Genomic_DNA"/>
</dbReference>